<gene>
    <name evidence="2" type="primary">moeB</name>
    <name evidence="2" type="ORF">WJT86_03335</name>
</gene>
<dbReference type="Gene3D" id="3.40.50.720">
    <property type="entry name" value="NAD(P)-binding Rossmann-like Domain"/>
    <property type="match status" value="1"/>
</dbReference>
<dbReference type="InterPro" id="IPR000594">
    <property type="entry name" value="ThiF_NAD_FAD-bd"/>
</dbReference>
<organism evidence="2 3">
    <name type="scientific">Hohaiivirga grylli</name>
    <dbReference type="NCBI Taxonomy" id="3133970"/>
    <lineage>
        <taxon>Bacteria</taxon>
        <taxon>Pseudomonadati</taxon>
        <taxon>Pseudomonadota</taxon>
        <taxon>Alphaproteobacteria</taxon>
        <taxon>Hyphomicrobiales</taxon>
        <taxon>Methylobacteriaceae</taxon>
        <taxon>Hohaiivirga</taxon>
    </lineage>
</organism>
<dbReference type="GO" id="GO:0016779">
    <property type="term" value="F:nucleotidyltransferase activity"/>
    <property type="evidence" value="ECO:0007669"/>
    <property type="project" value="UniProtKB-KW"/>
</dbReference>
<dbReference type="Pfam" id="PF00899">
    <property type="entry name" value="ThiF"/>
    <property type="match status" value="1"/>
</dbReference>
<evidence type="ECO:0000259" key="1">
    <source>
        <dbReference type="Pfam" id="PF00899"/>
    </source>
</evidence>
<accession>A0ABV0BGK1</accession>
<dbReference type="RefSeq" id="WP_346336065.1">
    <property type="nucleotide sequence ID" value="NZ_JBBYXI010000001.1"/>
</dbReference>
<dbReference type="PANTHER" id="PTHR10953">
    <property type="entry name" value="UBIQUITIN-ACTIVATING ENZYME E1"/>
    <property type="match status" value="1"/>
</dbReference>
<name>A0ABV0BGK1_9HYPH</name>
<dbReference type="SUPFAM" id="SSF69572">
    <property type="entry name" value="Activating enzymes of the ubiquitin-like proteins"/>
    <property type="match status" value="1"/>
</dbReference>
<keyword evidence="3" id="KW-1185">Reference proteome</keyword>
<dbReference type="CDD" id="cd00757">
    <property type="entry name" value="ThiF_MoeB_HesA_family"/>
    <property type="match status" value="1"/>
</dbReference>
<protein>
    <submittedName>
        <fullName evidence="2">Molybdopterin-synthase adenylyltransferase MoeB</fullName>
    </submittedName>
</protein>
<feature type="domain" description="THIF-type NAD/FAD binding fold" evidence="1">
    <location>
        <begin position="16"/>
        <end position="252"/>
    </location>
</feature>
<evidence type="ECO:0000313" key="2">
    <source>
        <dbReference type="EMBL" id="MEN3930093.1"/>
    </source>
</evidence>
<reference evidence="2 3" key="1">
    <citation type="submission" date="2024-04" db="EMBL/GenBank/DDBJ databases">
        <title>A novel species isolated from cricket.</title>
        <authorList>
            <person name="Wang H.-C."/>
        </authorList>
    </citation>
    <scope>NUCLEOTIDE SEQUENCE [LARGE SCALE GENOMIC DNA]</scope>
    <source>
        <strain evidence="2 3">WL0021</strain>
    </source>
</reference>
<dbReference type="Proteomes" id="UP001418637">
    <property type="component" value="Unassembled WGS sequence"/>
</dbReference>
<comment type="caution">
    <text evidence="2">The sequence shown here is derived from an EMBL/GenBank/DDBJ whole genome shotgun (WGS) entry which is preliminary data.</text>
</comment>
<keyword evidence="2" id="KW-0808">Transferase</keyword>
<dbReference type="PANTHER" id="PTHR10953:SF102">
    <property type="entry name" value="ADENYLYLTRANSFERASE AND SULFURTRANSFERASE MOCS3"/>
    <property type="match status" value="1"/>
</dbReference>
<dbReference type="InterPro" id="IPR045886">
    <property type="entry name" value="ThiF/MoeB/HesA"/>
</dbReference>
<sequence length="255" mass="27648">MNETTPSLDSSEVERYARHIILRDIGGPGQLKLKQARVLVVGAGGIGSPVLQYLAAAGIGTIGIVDDDKVTLSNLQRQIIHGTSDIEQLKVDSAEAGITQLNPHVNVVSYPLRLTQNNARDIISQYDIIVDGSDNFETRYLVADTCLVEKKPLITAALGQFDGSITTIKGYEKSAQGQLNPTFRCIFPERSDSLTVLPTCSTAGIIASLPGIIGSMAATEVIRELTGFGSDLIGRLILIDTYHMRFETIKYKRNT</sequence>
<dbReference type="EMBL" id="JBBYXI010000001">
    <property type="protein sequence ID" value="MEN3930093.1"/>
    <property type="molecule type" value="Genomic_DNA"/>
</dbReference>
<keyword evidence="2" id="KW-0548">Nucleotidyltransferase</keyword>
<dbReference type="InterPro" id="IPR035985">
    <property type="entry name" value="Ubiquitin-activating_enz"/>
</dbReference>
<dbReference type="NCBIfam" id="NF004281">
    <property type="entry name" value="PRK05690.1"/>
    <property type="match status" value="1"/>
</dbReference>
<proteinExistence type="predicted"/>
<evidence type="ECO:0000313" key="3">
    <source>
        <dbReference type="Proteomes" id="UP001418637"/>
    </source>
</evidence>